<feature type="transmembrane region" description="Helical" evidence="12">
    <location>
        <begin position="214"/>
        <end position="234"/>
    </location>
</feature>
<feature type="transmembrane region" description="Helical" evidence="12">
    <location>
        <begin position="26"/>
        <end position="47"/>
    </location>
</feature>
<evidence type="ECO:0000256" key="6">
    <source>
        <dbReference type="ARBA" id="ARBA00023002"/>
    </source>
</evidence>
<comment type="caution">
    <text evidence="13">The sequence shown here is derived from an EMBL/GenBank/DDBJ whole genome shotgun (WGS) entry which is preliminary data.</text>
</comment>
<reference evidence="13" key="1">
    <citation type="submission" date="2019-11" db="EMBL/GenBank/DDBJ databases">
        <title>Genomic insights into an expanded diversity of filamentous marine cyanobacteria reveals the extraordinary biosynthetic potential of Moorea and Okeania.</title>
        <authorList>
            <person name="Ferreira Leao T."/>
            <person name="Wang M."/>
            <person name="Moss N."/>
            <person name="Da Silva R."/>
            <person name="Sanders J."/>
            <person name="Nurk S."/>
            <person name="Gurevich A."/>
            <person name="Humphrey G."/>
            <person name="Reher R."/>
            <person name="Zhu Q."/>
            <person name="Belda-Ferre P."/>
            <person name="Glukhov E."/>
            <person name="Rex R."/>
            <person name="Dorrestein P.C."/>
            <person name="Knight R."/>
            <person name="Pevzner P."/>
            <person name="Gerwick W.H."/>
            <person name="Gerwick L."/>
        </authorList>
    </citation>
    <scope>NUCLEOTIDE SEQUENCE</scope>
    <source>
        <strain evidence="13">SIO1C4</strain>
    </source>
</reference>
<keyword evidence="3 12" id="KW-0812">Transmembrane</keyword>
<dbReference type="InterPro" id="IPR050450">
    <property type="entry name" value="COX15/CtaA_HemeA_synthase"/>
</dbReference>
<dbReference type="GO" id="GO:0006784">
    <property type="term" value="P:heme A biosynthetic process"/>
    <property type="evidence" value="ECO:0007669"/>
    <property type="project" value="InterPro"/>
</dbReference>
<feature type="transmembrane region" description="Helical" evidence="12">
    <location>
        <begin position="277"/>
        <end position="297"/>
    </location>
</feature>
<evidence type="ECO:0000256" key="7">
    <source>
        <dbReference type="ARBA" id="ARBA00023004"/>
    </source>
</evidence>
<evidence type="ECO:0000256" key="3">
    <source>
        <dbReference type="ARBA" id="ARBA00022692"/>
    </source>
</evidence>
<dbReference type="Pfam" id="PF02628">
    <property type="entry name" value="COX15-CtaA"/>
    <property type="match status" value="1"/>
</dbReference>
<name>A0A6B3N9R7_9CYAN</name>
<organism evidence="13">
    <name type="scientific">Symploca sp. SIO1C4</name>
    <dbReference type="NCBI Taxonomy" id="2607765"/>
    <lineage>
        <taxon>Bacteria</taxon>
        <taxon>Bacillati</taxon>
        <taxon>Cyanobacteriota</taxon>
        <taxon>Cyanophyceae</taxon>
        <taxon>Coleofasciculales</taxon>
        <taxon>Coleofasciculaceae</taxon>
        <taxon>Symploca</taxon>
    </lineage>
</organism>
<evidence type="ECO:0000256" key="5">
    <source>
        <dbReference type="ARBA" id="ARBA00022989"/>
    </source>
</evidence>
<dbReference type="GO" id="GO:0016020">
    <property type="term" value="C:membrane"/>
    <property type="evidence" value="ECO:0007669"/>
    <property type="project" value="UniProtKB-SubCell"/>
</dbReference>
<evidence type="ECO:0000256" key="11">
    <source>
        <dbReference type="ARBA" id="ARBA00023444"/>
    </source>
</evidence>
<keyword evidence="6" id="KW-0560">Oxidoreductase</keyword>
<evidence type="ECO:0000256" key="8">
    <source>
        <dbReference type="ARBA" id="ARBA00023133"/>
    </source>
</evidence>
<evidence type="ECO:0000256" key="2">
    <source>
        <dbReference type="ARBA" id="ARBA00022475"/>
    </source>
</evidence>
<keyword evidence="4" id="KW-0479">Metal-binding</keyword>
<keyword evidence="7" id="KW-0408">Iron</keyword>
<keyword evidence="8" id="KW-0350">Heme biosynthesis</keyword>
<dbReference type="EMBL" id="JAAHFQ010000535">
    <property type="protein sequence ID" value="NER30346.1"/>
    <property type="molecule type" value="Genomic_DNA"/>
</dbReference>
<keyword evidence="5 12" id="KW-1133">Transmembrane helix</keyword>
<feature type="transmembrane region" description="Helical" evidence="12">
    <location>
        <begin position="172"/>
        <end position="194"/>
    </location>
</feature>
<comment type="pathway">
    <text evidence="11">Porphyrin-containing compound metabolism.</text>
</comment>
<keyword evidence="9 12" id="KW-0472">Membrane</keyword>
<sequence>MVESVFEQNITTTTETSGPQEFIRRLVWKIAIATLLLMAVGSATRVMNAGLACPDWPLCYGQLVPTQQMNFQVFLEWFHRLDAALIGISAILLASLTWWHRRSLPNWLPWASTFALGLIIFQGVLGGLTVTELLRFDIVTAHLGTALLFFMTLLVIGMALEPYQGTGTVGKLPWIGLTAAILVYLQSLLGGLVASRWALHQCFGGFELCMVMNSHIAGVVPATLATLVVVGMAWRTPALHAILRRLASLAAGLVVLQVILGVATFRLHLQVETLTVAHQAIGAVLLGALVAFTVLAFRDRVTVHGS</sequence>
<keyword evidence="2" id="KW-1003">Cell membrane</keyword>
<feature type="transmembrane region" description="Helical" evidence="12">
    <location>
        <begin position="140"/>
        <end position="160"/>
    </location>
</feature>
<dbReference type="PANTHER" id="PTHR35457:SF1">
    <property type="entry name" value="HEME A SYNTHASE"/>
    <property type="match status" value="1"/>
</dbReference>
<evidence type="ECO:0000256" key="9">
    <source>
        <dbReference type="ARBA" id="ARBA00023136"/>
    </source>
</evidence>
<dbReference type="GO" id="GO:0046872">
    <property type="term" value="F:metal ion binding"/>
    <property type="evidence" value="ECO:0007669"/>
    <property type="project" value="UniProtKB-KW"/>
</dbReference>
<proteinExistence type="predicted"/>
<accession>A0A6B3N9R7</accession>
<dbReference type="GO" id="GO:0016491">
    <property type="term" value="F:oxidoreductase activity"/>
    <property type="evidence" value="ECO:0007669"/>
    <property type="project" value="UniProtKB-KW"/>
</dbReference>
<keyword evidence="10" id="KW-1015">Disulfide bond</keyword>
<evidence type="ECO:0000256" key="12">
    <source>
        <dbReference type="SAM" id="Phobius"/>
    </source>
</evidence>
<feature type="transmembrane region" description="Helical" evidence="12">
    <location>
        <begin position="107"/>
        <end position="128"/>
    </location>
</feature>
<gene>
    <name evidence="13" type="ORF">F6J89_22655</name>
</gene>
<comment type="subcellular location">
    <subcellularLocation>
        <location evidence="1">Membrane</location>
        <topology evidence="1">Multi-pass membrane protein</topology>
    </subcellularLocation>
</comment>
<evidence type="ECO:0000256" key="10">
    <source>
        <dbReference type="ARBA" id="ARBA00023157"/>
    </source>
</evidence>
<feature type="transmembrane region" description="Helical" evidence="12">
    <location>
        <begin position="83"/>
        <end position="100"/>
    </location>
</feature>
<protein>
    <submittedName>
        <fullName evidence="13">Heme A synthase</fullName>
    </submittedName>
</protein>
<evidence type="ECO:0000313" key="13">
    <source>
        <dbReference type="EMBL" id="NER30346.1"/>
    </source>
</evidence>
<evidence type="ECO:0000256" key="1">
    <source>
        <dbReference type="ARBA" id="ARBA00004141"/>
    </source>
</evidence>
<dbReference type="InterPro" id="IPR003780">
    <property type="entry name" value="COX15/CtaA_fam"/>
</dbReference>
<evidence type="ECO:0000256" key="4">
    <source>
        <dbReference type="ARBA" id="ARBA00022723"/>
    </source>
</evidence>
<dbReference type="PANTHER" id="PTHR35457">
    <property type="entry name" value="HEME A SYNTHASE"/>
    <property type="match status" value="1"/>
</dbReference>
<dbReference type="AlphaFoldDB" id="A0A6B3N9R7"/>
<feature type="transmembrane region" description="Helical" evidence="12">
    <location>
        <begin position="246"/>
        <end position="265"/>
    </location>
</feature>